<dbReference type="AlphaFoldDB" id="A0A2U1J788"/>
<sequence>MNLSFKGSFPTIQDQDIVVNLPKNDLLWRYGGECKLEHPELMLWNYIANHLDIDEQPKEKYKEFVKTLLLHGKVTIFARRRWIKKAYNPDDDNLQLIRIINNVNNYSDNIVIPNPVNFEKIKETHQKYENTLRMTIETEIQVLNYIFNQMHNSMKIVLYQTEMVRIKGRYMHPGRVISAKNIITECAEKQIDMVHNLNQVLPPNHSEFIASSWTLVSGVVCLNLMGINPNGRKFDVPLKIKLLTDEYKKMSSQAELFVVYPMLLNRISKQIGKAHTENKKYSIIFENMKKFSIHESDVNPWLVPKYGSYFALLCCFGKSFSILKINEYLDIDESTIAIIKETLNAEIKNNKAIFNSGEEFQYFLIDDENNASGIPNFSKATNTKESYKTNFELYNKYSQLLEKSPPNSVQNYLFQHMVDIYFNRITKGVICSPVKTQKNVEVSFSAYNIPNLPKNTKTGNSYKKNYEIYIKYSQLLEKSLPNTTESQFFQHMVGIYSNKIINDILENPVNTKNNAETSFDISSTSHDLNKFRKRVEDEEDLDD</sequence>
<name>A0A2U1J788_SMIAN</name>
<comment type="caution">
    <text evidence="1">The sequence shown here is derived from an EMBL/GenBank/DDBJ whole genome shotgun (WGS) entry which is preliminary data.</text>
</comment>
<protein>
    <submittedName>
        <fullName evidence="1">Uncharacterized protein</fullName>
    </submittedName>
</protein>
<proteinExistence type="predicted"/>
<evidence type="ECO:0000313" key="1">
    <source>
        <dbReference type="EMBL" id="PWA00879.1"/>
    </source>
</evidence>
<accession>A0A2U1J788</accession>
<keyword evidence="2" id="KW-1185">Reference proteome</keyword>
<gene>
    <name evidence="1" type="ORF">BB558_003054</name>
</gene>
<dbReference type="Proteomes" id="UP000245591">
    <property type="component" value="Unassembled WGS sequence"/>
</dbReference>
<evidence type="ECO:0000313" key="2">
    <source>
        <dbReference type="Proteomes" id="UP000245591"/>
    </source>
</evidence>
<reference evidence="1 2" key="1">
    <citation type="journal article" date="2018" name="MBio">
        <title>Comparative Genomics Reveals the Core Gene Toolbox for the Fungus-Insect Symbiosis.</title>
        <authorList>
            <person name="Wang Y."/>
            <person name="Stata M."/>
            <person name="Wang W."/>
            <person name="Stajich J.E."/>
            <person name="White M.M."/>
            <person name="Moncalvo J.M."/>
        </authorList>
    </citation>
    <scope>NUCLEOTIDE SEQUENCE [LARGE SCALE GENOMIC DNA]</scope>
    <source>
        <strain evidence="1 2">AUS-126-30</strain>
    </source>
</reference>
<organism evidence="1 2">
    <name type="scientific">Smittium angustum</name>
    <dbReference type="NCBI Taxonomy" id="133377"/>
    <lineage>
        <taxon>Eukaryota</taxon>
        <taxon>Fungi</taxon>
        <taxon>Fungi incertae sedis</taxon>
        <taxon>Zoopagomycota</taxon>
        <taxon>Kickxellomycotina</taxon>
        <taxon>Harpellomycetes</taxon>
        <taxon>Harpellales</taxon>
        <taxon>Legeriomycetaceae</taxon>
        <taxon>Smittium</taxon>
    </lineage>
</organism>
<dbReference type="EMBL" id="MBFU01000273">
    <property type="protein sequence ID" value="PWA00879.1"/>
    <property type="molecule type" value="Genomic_DNA"/>
</dbReference>